<gene>
    <name evidence="1" type="ORF">GMARGA_LOCUS45043</name>
</gene>
<reference evidence="1 2" key="1">
    <citation type="submission" date="2021-06" db="EMBL/GenBank/DDBJ databases">
        <authorList>
            <person name="Kallberg Y."/>
            <person name="Tangrot J."/>
            <person name="Rosling A."/>
        </authorList>
    </citation>
    <scope>NUCLEOTIDE SEQUENCE [LARGE SCALE GENOMIC DNA]</scope>
    <source>
        <strain evidence="1 2">120-4 pot B 10/14</strain>
    </source>
</reference>
<comment type="caution">
    <text evidence="1">The sequence shown here is derived from an EMBL/GenBank/DDBJ whole genome shotgun (WGS) entry which is preliminary data.</text>
</comment>
<evidence type="ECO:0000313" key="2">
    <source>
        <dbReference type="Proteomes" id="UP000789901"/>
    </source>
</evidence>
<accession>A0ABN7XLW7</accession>
<feature type="non-terminal residue" evidence="1">
    <location>
        <position position="1"/>
    </location>
</feature>
<feature type="non-terminal residue" evidence="1">
    <location>
        <position position="48"/>
    </location>
</feature>
<dbReference type="EMBL" id="CAJVQB010157413">
    <property type="protein sequence ID" value="CAG8856222.1"/>
    <property type="molecule type" value="Genomic_DNA"/>
</dbReference>
<name>A0ABN7XLW7_GIGMA</name>
<organism evidence="1 2">
    <name type="scientific">Gigaspora margarita</name>
    <dbReference type="NCBI Taxonomy" id="4874"/>
    <lineage>
        <taxon>Eukaryota</taxon>
        <taxon>Fungi</taxon>
        <taxon>Fungi incertae sedis</taxon>
        <taxon>Mucoromycota</taxon>
        <taxon>Glomeromycotina</taxon>
        <taxon>Glomeromycetes</taxon>
        <taxon>Diversisporales</taxon>
        <taxon>Gigasporaceae</taxon>
        <taxon>Gigaspora</taxon>
    </lineage>
</organism>
<keyword evidence="2" id="KW-1185">Reference proteome</keyword>
<sequence>KDSNTICLSIRIRVSKDSNTICLSIRILVLQFLDNGLIGQGKTPFINW</sequence>
<proteinExistence type="predicted"/>
<evidence type="ECO:0000313" key="1">
    <source>
        <dbReference type="EMBL" id="CAG8856222.1"/>
    </source>
</evidence>
<dbReference type="Proteomes" id="UP000789901">
    <property type="component" value="Unassembled WGS sequence"/>
</dbReference>
<protein>
    <submittedName>
        <fullName evidence="1">8234_t:CDS:1</fullName>
    </submittedName>
</protein>